<feature type="transmembrane region" description="Helical" evidence="1">
    <location>
        <begin position="47"/>
        <end position="68"/>
    </location>
</feature>
<dbReference type="EMBL" id="FQYO01000002">
    <property type="protein sequence ID" value="SHI63256.1"/>
    <property type="molecule type" value="Genomic_DNA"/>
</dbReference>
<dbReference type="InterPro" id="IPR021309">
    <property type="entry name" value="YgaP-like_TM"/>
</dbReference>
<dbReference type="Pfam" id="PF11127">
    <property type="entry name" value="YgaP-like_TM"/>
    <property type="match status" value="1"/>
</dbReference>
<evidence type="ECO:0000259" key="2">
    <source>
        <dbReference type="Pfam" id="PF11127"/>
    </source>
</evidence>
<accession>A0A1M6CQJ9</accession>
<organism evidence="3 4">
    <name type="scientific">Wenxinia saemankumensis</name>
    <dbReference type="NCBI Taxonomy" id="1447782"/>
    <lineage>
        <taxon>Bacteria</taxon>
        <taxon>Pseudomonadati</taxon>
        <taxon>Pseudomonadota</taxon>
        <taxon>Alphaproteobacteria</taxon>
        <taxon>Rhodobacterales</taxon>
        <taxon>Roseobacteraceae</taxon>
        <taxon>Wenxinia</taxon>
    </lineage>
</organism>
<reference evidence="3 4" key="1">
    <citation type="submission" date="2016-11" db="EMBL/GenBank/DDBJ databases">
        <authorList>
            <person name="Jaros S."/>
            <person name="Januszkiewicz K."/>
            <person name="Wedrychowicz H."/>
        </authorList>
    </citation>
    <scope>NUCLEOTIDE SEQUENCE [LARGE SCALE GENOMIC DNA]</scope>
    <source>
        <strain evidence="3 4">DSM 100565</strain>
    </source>
</reference>
<gene>
    <name evidence="3" type="ORF">SAMN05444417_1313</name>
</gene>
<keyword evidence="1" id="KW-0812">Transmembrane</keyword>
<evidence type="ECO:0000256" key="1">
    <source>
        <dbReference type="SAM" id="Phobius"/>
    </source>
</evidence>
<dbReference type="Proteomes" id="UP000184292">
    <property type="component" value="Unassembled WGS sequence"/>
</dbReference>
<evidence type="ECO:0000313" key="4">
    <source>
        <dbReference type="Proteomes" id="UP000184292"/>
    </source>
</evidence>
<keyword evidence="1" id="KW-0472">Membrane</keyword>
<proteinExistence type="predicted"/>
<feature type="transmembrane region" description="Helical" evidence="1">
    <location>
        <begin position="23"/>
        <end position="41"/>
    </location>
</feature>
<evidence type="ECO:0000313" key="3">
    <source>
        <dbReference type="EMBL" id="SHI63256.1"/>
    </source>
</evidence>
<dbReference type="STRING" id="1447782.SAMN05444417_1313"/>
<name>A0A1M6CQJ9_9RHOB</name>
<feature type="domain" description="Inner membrane protein YgaP-like transmembrane" evidence="2">
    <location>
        <begin position="15"/>
        <end position="77"/>
    </location>
</feature>
<keyword evidence="4" id="KW-1185">Reference proteome</keyword>
<sequence>MTARPGGKEVNPMIGNMGSADRIVRAAIAVALVWLAFGTGLAGAAFWLALVVGGIFLLTAALGTCPLYRPFGTGTCRR</sequence>
<protein>
    <recommendedName>
        <fullName evidence="2">Inner membrane protein YgaP-like transmembrane domain-containing protein</fullName>
    </recommendedName>
</protein>
<keyword evidence="1" id="KW-1133">Transmembrane helix</keyword>
<dbReference type="AlphaFoldDB" id="A0A1M6CQJ9"/>